<organism evidence="1">
    <name type="scientific">hydrothermal vent metagenome</name>
    <dbReference type="NCBI Taxonomy" id="652676"/>
    <lineage>
        <taxon>unclassified sequences</taxon>
        <taxon>metagenomes</taxon>
        <taxon>ecological metagenomes</taxon>
    </lineage>
</organism>
<dbReference type="AlphaFoldDB" id="A0A3B0RR98"/>
<name>A0A3B0RR98_9ZZZZ</name>
<accession>A0A3B0RR98</accession>
<evidence type="ECO:0000313" key="1">
    <source>
        <dbReference type="EMBL" id="VAV96184.1"/>
    </source>
</evidence>
<reference evidence="1" key="1">
    <citation type="submission" date="2018-06" db="EMBL/GenBank/DDBJ databases">
        <authorList>
            <person name="Zhirakovskaya E."/>
        </authorList>
    </citation>
    <scope>NUCLEOTIDE SEQUENCE</scope>
</reference>
<protein>
    <submittedName>
        <fullName evidence="1">Uncharacterized protein</fullName>
    </submittedName>
</protein>
<dbReference type="EMBL" id="UOED01000107">
    <property type="protein sequence ID" value="VAV96184.1"/>
    <property type="molecule type" value="Genomic_DNA"/>
</dbReference>
<proteinExistence type="predicted"/>
<sequence>MSRETMKRLCSIKGRTKEHSELKKLGRIFSVMLRRNI</sequence>
<gene>
    <name evidence="1" type="ORF">MNBD_ALPHA02-2368</name>
</gene>